<comment type="caution">
    <text evidence="17">The sequence shown here is derived from an EMBL/GenBank/DDBJ whole genome shotgun (WGS) entry which is preliminary data.</text>
</comment>
<dbReference type="Proteomes" id="UP000193465">
    <property type="component" value="Unassembled WGS sequence"/>
</dbReference>
<dbReference type="STRING" id="188915.AWC02_19910"/>
<evidence type="ECO:0000256" key="14">
    <source>
        <dbReference type="HAMAP-Rule" id="MF_01026"/>
    </source>
</evidence>
<evidence type="ECO:0000256" key="7">
    <source>
        <dbReference type="ARBA" id="ARBA00022485"/>
    </source>
</evidence>
<evidence type="ECO:0000256" key="12">
    <source>
        <dbReference type="ARBA" id="ARBA00023239"/>
    </source>
</evidence>
<dbReference type="UniPathway" id="UPA00048">
    <property type="reaction ID" value="UER00071"/>
</dbReference>
<feature type="binding site" evidence="14">
    <location>
        <position position="353"/>
    </location>
    <ligand>
        <name>[4Fe-4S] cluster</name>
        <dbReference type="ChEBI" id="CHEBI:49883"/>
    </ligand>
</feature>
<evidence type="ECO:0000256" key="8">
    <source>
        <dbReference type="ARBA" id="ARBA00022605"/>
    </source>
</evidence>
<evidence type="ECO:0000256" key="4">
    <source>
        <dbReference type="ARBA" id="ARBA00004729"/>
    </source>
</evidence>
<keyword evidence="9 14" id="KW-0479">Metal-binding</keyword>
<evidence type="ECO:0000313" key="17">
    <source>
        <dbReference type="EMBL" id="ORV39643.1"/>
    </source>
</evidence>
<gene>
    <name evidence="14" type="primary">leuC</name>
    <name evidence="17" type="ORF">AWC02_19910</name>
</gene>
<organism evidence="17 18">
    <name type="scientific">Mycolicibacter engbaekii</name>
    <dbReference type="NCBI Taxonomy" id="188915"/>
    <lineage>
        <taxon>Bacteria</taxon>
        <taxon>Bacillati</taxon>
        <taxon>Actinomycetota</taxon>
        <taxon>Actinomycetes</taxon>
        <taxon>Mycobacteriales</taxon>
        <taxon>Mycobacteriaceae</taxon>
        <taxon>Mycolicibacter</taxon>
    </lineage>
</organism>
<evidence type="ECO:0000256" key="6">
    <source>
        <dbReference type="ARBA" id="ARBA00022430"/>
    </source>
</evidence>
<evidence type="ECO:0000256" key="13">
    <source>
        <dbReference type="ARBA" id="ARBA00023304"/>
    </source>
</evidence>
<keyword evidence="10 14" id="KW-0408">Iron</keyword>
<dbReference type="PANTHER" id="PTHR43822">
    <property type="entry name" value="HOMOACONITASE, MITOCHONDRIAL-RELATED"/>
    <property type="match status" value="1"/>
</dbReference>
<comment type="similarity">
    <text evidence="14">Belongs to the aconitase/IPM isomerase family. LeuC type 1 subfamily.</text>
</comment>
<dbReference type="GO" id="GO:0051539">
    <property type="term" value="F:4 iron, 4 sulfur cluster binding"/>
    <property type="evidence" value="ECO:0007669"/>
    <property type="project" value="UniProtKB-KW"/>
</dbReference>
<keyword evidence="11 14" id="KW-0411">Iron-sulfur</keyword>
<keyword evidence="8 14" id="KW-0028">Amino-acid biosynthesis</keyword>
<dbReference type="UniPathway" id="UPA00946"/>
<comment type="subunit">
    <text evidence="14">Heterodimer of LeuC and LeuD.</text>
</comment>
<comment type="function">
    <text evidence="3 14">Catalyzes the isomerization between 2-isopropylmalate and 3-isopropylmalate, via the formation of 2-isopropylmaleate.</text>
</comment>
<keyword evidence="7 14" id="KW-0004">4Fe-4S</keyword>
<dbReference type="HAMAP" id="MF_01026">
    <property type="entry name" value="LeuC_type1"/>
    <property type="match status" value="1"/>
</dbReference>
<dbReference type="NCBIfam" id="TIGR00170">
    <property type="entry name" value="leuC"/>
    <property type="match status" value="1"/>
</dbReference>
<comment type="pathway">
    <text evidence="5">Organic acid metabolism; propanoate degradation.</text>
</comment>
<feature type="region of interest" description="Disordered" evidence="15">
    <location>
        <begin position="422"/>
        <end position="448"/>
    </location>
</feature>
<evidence type="ECO:0000259" key="16">
    <source>
        <dbReference type="Pfam" id="PF00330"/>
    </source>
</evidence>
<keyword evidence="13 14" id="KW-0100">Branched-chain amino acid biosynthesis</keyword>
<evidence type="ECO:0000256" key="1">
    <source>
        <dbReference type="ARBA" id="ARBA00000118"/>
    </source>
</evidence>
<evidence type="ECO:0000256" key="11">
    <source>
        <dbReference type="ARBA" id="ARBA00023014"/>
    </source>
</evidence>
<dbReference type="CDD" id="cd01583">
    <property type="entry name" value="IPMI"/>
    <property type="match status" value="1"/>
</dbReference>
<proteinExistence type="inferred from homology"/>
<dbReference type="PANTHER" id="PTHR43822:SF9">
    <property type="entry name" value="3-ISOPROPYLMALATE DEHYDRATASE"/>
    <property type="match status" value="1"/>
</dbReference>
<dbReference type="PROSITE" id="PS00450">
    <property type="entry name" value="ACONITASE_1"/>
    <property type="match status" value="1"/>
</dbReference>
<dbReference type="InterPro" id="IPR001030">
    <property type="entry name" value="Acoase/IPM_deHydtase_lsu_aba"/>
</dbReference>
<evidence type="ECO:0000313" key="18">
    <source>
        <dbReference type="Proteomes" id="UP000193465"/>
    </source>
</evidence>
<feature type="binding site" evidence="14">
    <location>
        <position position="413"/>
    </location>
    <ligand>
        <name>[4Fe-4S] cluster</name>
        <dbReference type="ChEBI" id="CHEBI:49883"/>
    </ligand>
</feature>
<dbReference type="Pfam" id="PF00330">
    <property type="entry name" value="Aconitase"/>
    <property type="match status" value="1"/>
</dbReference>
<dbReference type="GO" id="GO:0016853">
    <property type="term" value="F:isomerase activity"/>
    <property type="evidence" value="ECO:0007669"/>
    <property type="project" value="UniProtKB-KW"/>
</dbReference>
<dbReference type="Gene3D" id="3.30.499.10">
    <property type="entry name" value="Aconitase, domain 3"/>
    <property type="match status" value="2"/>
</dbReference>
<comment type="pathway">
    <text evidence="4 14">Amino-acid biosynthesis; L-leucine biosynthesis; L-leucine from 3-methyl-2-oxobutanoate: step 2/4.</text>
</comment>
<dbReference type="InterPro" id="IPR018136">
    <property type="entry name" value="Aconitase_4Fe-4S_BS"/>
</dbReference>
<evidence type="ECO:0000256" key="5">
    <source>
        <dbReference type="ARBA" id="ARBA00005026"/>
    </source>
</evidence>
<dbReference type="FunFam" id="3.30.499.10:FF:000007">
    <property type="entry name" value="3-isopropylmalate dehydratase large subunit"/>
    <property type="match status" value="1"/>
</dbReference>
<dbReference type="GO" id="GO:0009098">
    <property type="term" value="P:L-leucine biosynthetic process"/>
    <property type="evidence" value="ECO:0007669"/>
    <property type="project" value="UniProtKB-UniRule"/>
</dbReference>
<evidence type="ECO:0000256" key="15">
    <source>
        <dbReference type="SAM" id="MobiDB-lite"/>
    </source>
</evidence>
<name>A0A1X1T507_9MYCO</name>
<dbReference type="InterPro" id="IPR033941">
    <property type="entry name" value="IPMI_cat"/>
</dbReference>
<comment type="catalytic activity">
    <reaction evidence="1">
        <text>(2S,3R)-3-hydroxybutane-1,2,3-tricarboxylate = 2-methyl-cis-aconitate + H2O</text>
        <dbReference type="Rhea" id="RHEA:17941"/>
        <dbReference type="ChEBI" id="CHEBI:15377"/>
        <dbReference type="ChEBI" id="CHEBI:57429"/>
        <dbReference type="ChEBI" id="CHEBI:57872"/>
        <dbReference type="EC" id="4.2.1.99"/>
    </reaction>
</comment>
<feature type="binding site" evidence="14">
    <location>
        <position position="416"/>
    </location>
    <ligand>
        <name>[4Fe-4S] cluster</name>
        <dbReference type="ChEBI" id="CHEBI:49883"/>
    </ligand>
</feature>
<evidence type="ECO:0000256" key="2">
    <source>
        <dbReference type="ARBA" id="ARBA00000491"/>
    </source>
</evidence>
<evidence type="ECO:0000256" key="10">
    <source>
        <dbReference type="ARBA" id="ARBA00023004"/>
    </source>
</evidence>
<dbReference type="GO" id="GO:0047456">
    <property type="term" value="F:2-methylisocitrate dehydratase activity"/>
    <property type="evidence" value="ECO:0007669"/>
    <property type="project" value="UniProtKB-EC"/>
</dbReference>
<protein>
    <recommendedName>
        <fullName evidence="14">3-isopropylmalate dehydratase large subunit</fullName>
        <ecNumber evidence="14">4.2.1.33</ecNumber>
    </recommendedName>
    <alternativeName>
        <fullName evidence="14">Alpha-IPM isomerase</fullName>
        <shortName evidence="14">IPMI</shortName>
    </alternativeName>
    <alternativeName>
        <fullName evidence="14">Isopropylmalate isomerase</fullName>
    </alternativeName>
</protein>
<sequence length="472" mass="49974">MAMTEQPRTLAEKVWADHVVVSGGGTEPDLIYIDLHLVHEVTSPQAFEGLRLAGRPVRRPDLTIATEDHNVPTVDIDKPIADPVSRTQVETLRRNCAEFGIRLHPMGDLDQGIVHIIGPQLGLTQPGTTVVCGDSHTSTHGAFGALAMGIGTSEVEHVLATQTLPLRPFKTMAVNVDGQLADGVTAKDIILAVIAQIGTGGGQGYVIEYRGSAIEALSMEARMTICNMSIEAGARAGMVAPDETTYEYLRGKPHAPTGADWDAAVAYWSSLRTDPGATFDAEVHLDAAALTPFVTWGTNPGQGVPLGAEVPDPESITDEAERRAAEKALAYMDLAPGTPMRDIPVDTVFVGSCTNGRIEDLRAVAEVLRGRQVADGVRMLVVPGSMRVRNQAEAEGLSEVFTAAGAEWRQPGCSMCLGMNPDQLSPGQRSASTSNRNFEGRQGKGGRTHLVSPAVAAATAVRGRLSAPADLN</sequence>
<keyword evidence="17" id="KW-0413">Isomerase</keyword>
<accession>A0A1X1T507</accession>
<dbReference type="AlphaFoldDB" id="A0A1X1T507"/>
<dbReference type="InterPro" id="IPR050067">
    <property type="entry name" value="IPM_dehydratase_rel_enz"/>
</dbReference>
<comment type="catalytic activity">
    <reaction evidence="2 14">
        <text>(2R,3S)-3-isopropylmalate = (2S)-2-isopropylmalate</text>
        <dbReference type="Rhea" id="RHEA:32287"/>
        <dbReference type="ChEBI" id="CHEBI:1178"/>
        <dbReference type="ChEBI" id="CHEBI:35121"/>
        <dbReference type="EC" id="4.2.1.33"/>
    </reaction>
</comment>
<dbReference type="InterPro" id="IPR036008">
    <property type="entry name" value="Aconitase_4Fe-4S_dom"/>
</dbReference>
<reference evidence="17 18" key="1">
    <citation type="submission" date="2016-01" db="EMBL/GenBank/DDBJ databases">
        <title>The new phylogeny of the genus Mycobacterium.</title>
        <authorList>
            <person name="Tarcisio F."/>
            <person name="Conor M."/>
            <person name="Antonella G."/>
            <person name="Elisabetta G."/>
            <person name="Giulia F.S."/>
            <person name="Sara T."/>
            <person name="Anna F."/>
            <person name="Clotilde B."/>
            <person name="Roberto B."/>
            <person name="Veronica D.S."/>
            <person name="Fabio R."/>
            <person name="Monica P."/>
            <person name="Olivier J."/>
            <person name="Enrico T."/>
            <person name="Nicola S."/>
        </authorList>
    </citation>
    <scope>NUCLEOTIDE SEQUENCE [LARGE SCALE GENOMIC DNA]</scope>
    <source>
        <strain evidence="17 18">ATCC 27353</strain>
    </source>
</reference>
<dbReference type="PROSITE" id="PS01244">
    <property type="entry name" value="ACONITASE_2"/>
    <property type="match status" value="1"/>
</dbReference>
<dbReference type="NCBIfam" id="NF004016">
    <property type="entry name" value="PRK05478.1"/>
    <property type="match status" value="1"/>
</dbReference>
<dbReference type="InterPro" id="IPR004430">
    <property type="entry name" value="3-IsopropMal_deHydase_lsu"/>
</dbReference>
<keyword evidence="12 14" id="KW-0456">Lyase</keyword>
<dbReference type="GO" id="GO:0003861">
    <property type="term" value="F:3-isopropylmalate dehydratase activity"/>
    <property type="evidence" value="ECO:0007669"/>
    <property type="project" value="UniProtKB-UniRule"/>
</dbReference>
<dbReference type="SUPFAM" id="SSF53732">
    <property type="entry name" value="Aconitase iron-sulfur domain"/>
    <property type="match status" value="1"/>
</dbReference>
<feature type="domain" description="Aconitase/3-isopropylmalate dehydratase large subunit alpha/beta/alpha" evidence="16">
    <location>
        <begin position="12"/>
        <end position="463"/>
    </location>
</feature>
<dbReference type="EMBL" id="LQOT01000076">
    <property type="protein sequence ID" value="ORV39643.1"/>
    <property type="molecule type" value="Genomic_DNA"/>
</dbReference>
<dbReference type="RefSeq" id="WP_085130515.1">
    <property type="nucleotide sequence ID" value="NZ_LQOT01000076.1"/>
</dbReference>
<dbReference type="PRINTS" id="PR00415">
    <property type="entry name" value="ACONITASE"/>
</dbReference>
<keyword evidence="18" id="KW-1185">Reference proteome</keyword>
<dbReference type="InterPro" id="IPR015931">
    <property type="entry name" value="Acnase/IPM_dHydase_lsu_aba_1/3"/>
</dbReference>
<dbReference type="GO" id="GO:0046872">
    <property type="term" value="F:metal ion binding"/>
    <property type="evidence" value="ECO:0007669"/>
    <property type="project" value="UniProtKB-KW"/>
</dbReference>
<evidence type="ECO:0000256" key="3">
    <source>
        <dbReference type="ARBA" id="ARBA00002695"/>
    </source>
</evidence>
<dbReference type="EC" id="4.2.1.33" evidence="14"/>
<keyword evidence="6 14" id="KW-0432">Leucine biosynthesis</keyword>
<dbReference type="NCBIfam" id="NF009116">
    <property type="entry name" value="PRK12466.1"/>
    <property type="match status" value="1"/>
</dbReference>
<comment type="cofactor">
    <cofactor evidence="14">
        <name>[4Fe-4S] cluster</name>
        <dbReference type="ChEBI" id="CHEBI:49883"/>
    </cofactor>
    <text evidence="14">Binds 1 [4Fe-4S] cluster per subunit.</text>
</comment>
<feature type="compositionally biased region" description="Polar residues" evidence="15">
    <location>
        <begin position="422"/>
        <end position="437"/>
    </location>
</feature>
<evidence type="ECO:0000256" key="9">
    <source>
        <dbReference type="ARBA" id="ARBA00022723"/>
    </source>
</evidence>